<dbReference type="PROSITE" id="PS50932">
    <property type="entry name" value="HTH_LACI_2"/>
    <property type="match status" value="1"/>
</dbReference>
<dbReference type="InterPro" id="IPR028082">
    <property type="entry name" value="Peripla_BP_I"/>
</dbReference>
<dbReference type="RefSeq" id="WP_245820671.1">
    <property type="nucleotide sequence ID" value="NZ_FXZK01000016.1"/>
</dbReference>
<reference evidence="5 6" key="1">
    <citation type="submission" date="2017-05" db="EMBL/GenBank/DDBJ databases">
        <authorList>
            <person name="Song R."/>
            <person name="Chenine A.L."/>
            <person name="Ruprecht R.M."/>
        </authorList>
    </citation>
    <scope>NUCLEOTIDE SEQUENCE [LARGE SCALE GENOMIC DNA]</scope>
    <source>
        <strain evidence="5 6">CECT 8899</strain>
    </source>
</reference>
<accession>A0A238LKV0</accession>
<keyword evidence="1" id="KW-0805">Transcription regulation</keyword>
<dbReference type="Pfam" id="PF13377">
    <property type="entry name" value="Peripla_BP_3"/>
    <property type="match status" value="1"/>
</dbReference>
<evidence type="ECO:0000256" key="2">
    <source>
        <dbReference type="ARBA" id="ARBA00023125"/>
    </source>
</evidence>
<dbReference type="PANTHER" id="PTHR30146">
    <property type="entry name" value="LACI-RELATED TRANSCRIPTIONAL REPRESSOR"/>
    <property type="match status" value="1"/>
</dbReference>
<dbReference type="PANTHER" id="PTHR30146:SF153">
    <property type="entry name" value="LACTOSE OPERON REPRESSOR"/>
    <property type="match status" value="1"/>
</dbReference>
<dbReference type="InterPro" id="IPR010982">
    <property type="entry name" value="Lambda_DNA-bd_dom_sf"/>
</dbReference>
<dbReference type="CDD" id="cd01392">
    <property type="entry name" value="HTH_LacI"/>
    <property type="match status" value="1"/>
</dbReference>
<protein>
    <submittedName>
        <fullName evidence="5">HTH-type transcriptional regulator DegA</fullName>
    </submittedName>
</protein>
<dbReference type="Gene3D" id="1.10.260.40">
    <property type="entry name" value="lambda repressor-like DNA-binding domains"/>
    <property type="match status" value="1"/>
</dbReference>
<name>A0A238LKV0_9RHOB</name>
<evidence type="ECO:0000313" key="5">
    <source>
        <dbReference type="EMBL" id="SMY10015.1"/>
    </source>
</evidence>
<dbReference type="SUPFAM" id="SSF47413">
    <property type="entry name" value="lambda repressor-like DNA-binding domains"/>
    <property type="match status" value="1"/>
</dbReference>
<keyword evidence="3" id="KW-0804">Transcription</keyword>
<dbReference type="SMART" id="SM00354">
    <property type="entry name" value="HTH_LACI"/>
    <property type="match status" value="1"/>
</dbReference>
<dbReference type="Proteomes" id="UP000201613">
    <property type="component" value="Unassembled WGS sequence"/>
</dbReference>
<sequence>MGTTEEKPRGRDAGARVTISDVAGALGLTKSTVSRAMNSYPDISEATRLRVRRMAEKMNYHPLSHAQAIKTGRTRSLGLVLQFSDHDSHRPFLAEFLAGLSAGASAEHWTLTVAAADSDASMIETFREMLRDGKADGFVLPRAMTEDPRVKFLSSAAVPFVLYGRHATAKGAAWYDILGEQAMQDAVAHLAKLGHRRIGFINGGAQYCYAPLRLAGFREGMRDAGLPVDEDLIESNAVTLADGERAGDRLLTRPNPPTAIVCAVDFAALGVYRAAAGRGLVIGRDLSVIGYDGIPEGAYAMPPLTTFTVDNRAAGERLAKLLIRRVRGEDPELLRETTTATFVERGSTAPFRGSI</sequence>
<evidence type="ECO:0000256" key="3">
    <source>
        <dbReference type="ARBA" id="ARBA00023163"/>
    </source>
</evidence>
<gene>
    <name evidence="5" type="primary">degA_4</name>
    <name evidence="5" type="ORF">LOM8899_04189</name>
</gene>
<organism evidence="5 6">
    <name type="scientific">Flavimaricola marinus</name>
    <dbReference type="NCBI Taxonomy" id="1819565"/>
    <lineage>
        <taxon>Bacteria</taxon>
        <taxon>Pseudomonadati</taxon>
        <taxon>Pseudomonadota</taxon>
        <taxon>Alphaproteobacteria</taxon>
        <taxon>Rhodobacterales</taxon>
        <taxon>Paracoccaceae</taxon>
        <taxon>Flavimaricola</taxon>
    </lineage>
</organism>
<feature type="domain" description="HTH lacI-type" evidence="4">
    <location>
        <begin position="17"/>
        <end position="71"/>
    </location>
</feature>
<keyword evidence="2" id="KW-0238">DNA-binding</keyword>
<dbReference type="GO" id="GO:0000976">
    <property type="term" value="F:transcription cis-regulatory region binding"/>
    <property type="evidence" value="ECO:0007669"/>
    <property type="project" value="TreeGrafter"/>
</dbReference>
<dbReference type="CDD" id="cd20010">
    <property type="entry name" value="PBP1_AglR-like"/>
    <property type="match status" value="1"/>
</dbReference>
<dbReference type="Pfam" id="PF00356">
    <property type="entry name" value="LacI"/>
    <property type="match status" value="1"/>
</dbReference>
<dbReference type="SUPFAM" id="SSF53822">
    <property type="entry name" value="Periplasmic binding protein-like I"/>
    <property type="match status" value="1"/>
</dbReference>
<evidence type="ECO:0000259" key="4">
    <source>
        <dbReference type="PROSITE" id="PS50932"/>
    </source>
</evidence>
<dbReference type="AlphaFoldDB" id="A0A238LKV0"/>
<dbReference type="EMBL" id="FXZK01000016">
    <property type="protein sequence ID" value="SMY10015.1"/>
    <property type="molecule type" value="Genomic_DNA"/>
</dbReference>
<keyword evidence="6" id="KW-1185">Reference proteome</keyword>
<evidence type="ECO:0000256" key="1">
    <source>
        <dbReference type="ARBA" id="ARBA00023015"/>
    </source>
</evidence>
<proteinExistence type="predicted"/>
<dbReference type="InterPro" id="IPR046335">
    <property type="entry name" value="LacI/GalR-like_sensor"/>
</dbReference>
<dbReference type="InterPro" id="IPR000843">
    <property type="entry name" value="HTH_LacI"/>
</dbReference>
<evidence type="ECO:0000313" key="6">
    <source>
        <dbReference type="Proteomes" id="UP000201613"/>
    </source>
</evidence>
<dbReference type="GO" id="GO:0003700">
    <property type="term" value="F:DNA-binding transcription factor activity"/>
    <property type="evidence" value="ECO:0007669"/>
    <property type="project" value="TreeGrafter"/>
</dbReference>
<dbReference type="Gene3D" id="3.40.50.2300">
    <property type="match status" value="2"/>
</dbReference>